<sequence>MNPEPMQFDHDDDLNATVASLSKGDKVRINDRSIPLKVFDTDSECIGSNSEETLTVYLEGRGGRVYRLRGEYGHKANLRKPDDTPPSLELRQEAEWEMKTSAVWSIGIEGDQQILSDTTAGEWLEEVGIDVR</sequence>
<accession>A0A1G9HAA9</accession>
<name>A0A1G9HAA9_9EURY</name>
<dbReference type="Proteomes" id="UP000198882">
    <property type="component" value="Unassembled WGS sequence"/>
</dbReference>
<dbReference type="RefSeq" id="WP_090312471.1">
    <property type="nucleotide sequence ID" value="NZ_FNFE01000011.1"/>
</dbReference>
<protein>
    <submittedName>
        <fullName evidence="1">Uncharacterized protein</fullName>
    </submittedName>
</protein>
<organism evidence="1 2">
    <name type="scientific">Natronorubrum texcoconense</name>
    <dbReference type="NCBI Taxonomy" id="1095776"/>
    <lineage>
        <taxon>Archaea</taxon>
        <taxon>Methanobacteriati</taxon>
        <taxon>Methanobacteriota</taxon>
        <taxon>Stenosarchaea group</taxon>
        <taxon>Halobacteria</taxon>
        <taxon>Halobacteriales</taxon>
        <taxon>Natrialbaceae</taxon>
        <taxon>Natronorubrum</taxon>
    </lineage>
</organism>
<reference evidence="2" key="1">
    <citation type="submission" date="2016-10" db="EMBL/GenBank/DDBJ databases">
        <authorList>
            <person name="Varghese N."/>
            <person name="Submissions S."/>
        </authorList>
    </citation>
    <scope>NUCLEOTIDE SEQUENCE [LARGE SCALE GENOMIC DNA]</scope>
    <source>
        <strain evidence="2">B4,CECT 8067,JCM 17497</strain>
    </source>
</reference>
<evidence type="ECO:0000313" key="2">
    <source>
        <dbReference type="Proteomes" id="UP000198882"/>
    </source>
</evidence>
<evidence type="ECO:0000313" key="1">
    <source>
        <dbReference type="EMBL" id="SDL09860.1"/>
    </source>
</evidence>
<keyword evidence="2" id="KW-1185">Reference proteome</keyword>
<dbReference type="STRING" id="1095776.SAMN04515672_0169"/>
<dbReference type="EMBL" id="FNFE01000011">
    <property type="protein sequence ID" value="SDL09860.1"/>
    <property type="molecule type" value="Genomic_DNA"/>
</dbReference>
<dbReference type="AlphaFoldDB" id="A0A1G9HAA9"/>
<proteinExistence type="predicted"/>
<gene>
    <name evidence="1" type="ORF">SAMN04515672_0169</name>
</gene>